<dbReference type="Proteomes" id="UP000824076">
    <property type="component" value="Unassembled WGS sequence"/>
</dbReference>
<protein>
    <submittedName>
        <fullName evidence="2">Uncharacterized protein</fullName>
    </submittedName>
</protein>
<organism evidence="2 3">
    <name type="scientific">Candidatus Limisoma intestinavium</name>
    <dbReference type="NCBI Taxonomy" id="2840856"/>
    <lineage>
        <taxon>Bacteria</taxon>
        <taxon>Pseudomonadati</taxon>
        <taxon>Bacteroidota</taxon>
        <taxon>Bacteroidia</taxon>
        <taxon>Bacteroidales</taxon>
        <taxon>Candidatus Limisoma</taxon>
    </lineage>
</organism>
<dbReference type="AlphaFoldDB" id="A0A9D1LG68"/>
<sequence length="248" mass="28088">MKRVIISILLLSIAFAGDCQNYFCEYAKSCRILTDSILAELGINGRPAIITSIEGALTKSNSISIYVKEADGYYKYFAYEQDGKITILPTHTIKPERWKTIAALFEKRLSKPELEKRIETLGLSKAEAEYLNFPFFAQRDSVLDIAFNPSAYNRKNKLLLESEYQRVYGAKKPPRTIYSVVDPPIYFVMLDGAGNRYGEFCISFISAAAYTFAYGDDMPGQLPGIAVFTNVIDWEGVEEKPLNRLRHK</sequence>
<evidence type="ECO:0000313" key="2">
    <source>
        <dbReference type="EMBL" id="HIU38380.1"/>
    </source>
</evidence>
<comment type="caution">
    <text evidence="2">The sequence shown here is derived from an EMBL/GenBank/DDBJ whole genome shotgun (WGS) entry which is preliminary data.</text>
</comment>
<dbReference type="EMBL" id="DVMS01000044">
    <property type="protein sequence ID" value="HIU38380.1"/>
    <property type="molecule type" value="Genomic_DNA"/>
</dbReference>
<keyword evidence="1" id="KW-0732">Signal</keyword>
<accession>A0A9D1LG68</accession>
<name>A0A9D1LG68_9BACT</name>
<reference evidence="2" key="2">
    <citation type="journal article" date="2021" name="PeerJ">
        <title>Extensive microbial diversity within the chicken gut microbiome revealed by metagenomics and culture.</title>
        <authorList>
            <person name="Gilroy R."/>
            <person name="Ravi A."/>
            <person name="Getino M."/>
            <person name="Pursley I."/>
            <person name="Horton D.L."/>
            <person name="Alikhan N.F."/>
            <person name="Baker D."/>
            <person name="Gharbi K."/>
            <person name="Hall N."/>
            <person name="Watson M."/>
            <person name="Adriaenssens E.M."/>
            <person name="Foster-Nyarko E."/>
            <person name="Jarju S."/>
            <person name="Secka A."/>
            <person name="Antonio M."/>
            <person name="Oren A."/>
            <person name="Chaudhuri R.R."/>
            <person name="La Ragione R."/>
            <person name="Hildebrand F."/>
            <person name="Pallen M.J."/>
        </authorList>
    </citation>
    <scope>NUCLEOTIDE SEQUENCE</scope>
    <source>
        <strain evidence="2">17073</strain>
    </source>
</reference>
<evidence type="ECO:0000313" key="3">
    <source>
        <dbReference type="Proteomes" id="UP000824076"/>
    </source>
</evidence>
<evidence type="ECO:0000256" key="1">
    <source>
        <dbReference type="SAM" id="SignalP"/>
    </source>
</evidence>
<feature type="chain" id="PRO_5038476123" evidence="1">
    <location>
        <begin position="17"/>
        <end position="248"/>
    </location>
</feature>
<proteinExistence type="predicted"/>
<gene>
    <name evidence="2" type="ORF">IAD18_01790</name>
</gene>
<reference evidence="2" key="1">
    <citation type="submission" date="2020-10" db="EMBL/GenBank/DDBJ databases">
        <authorList>
            <person name="Gilroy R."/>
        </authorList>
    </citation>
    <scope>NUCLEOTIDE SEQUENCE</scope>
    <source>
        <strain evidence="2">17073</strain>
    </source>
</reference>
<feature type="signal peptide" evidence="1">
    <location>
        <begin position="1"/>
        <end position="16"/>
    </location>
</feature>